<keyword evidence="3" id="KW-1185">Reference proteome</keyword>
<sequence>MPPFNTKDNLIRVFVILLLPCISLYAAPTLFGPFLTETGALYDIICNKNDDSSLASPAKLSYTGINTFDERMCILVTFMREALDDGRAPFFHEFFAAFGPSGVIPMIEMRRAGYQTFVVSASVLVLGALHQLFSGAVILPLWWTIHLLVSDFNSVSLHPHYVEGTFIGYLLGYLVVSVAQVIFQTIGIAVAWQIFPAFIVLIQALYLCFQNYARGETPDCSHDVLQLIHITNFCWSTITHAYTLFWVFSSSSLAPFDALKHVFHPAFSSSSLRPMASLSQQFLKWDILFISGTTLLVGLSLLRGTRAKLLAFSWFMLGSLCFGMGAALSGIWMWREKVLEEDRRARKLRSKEE</sequence>
<proteinExistence type="predicted"/>
<dbReference type="Proteomes" id="UP000383932">
    <property type="component" value="Unassembled WGS sequence"/>
</dbReference>
<dbReference type="EMBL" id="SSOP01000006">
    <property type="protein sequence ID" value="KAB5595816.1"/>
    <property type="molecule type" value="Genomic_DNA"/>
</dbReference>
<accession>A0A5N5QXA5</accession>
<comment type="caution">
    <text evidence="2">The sequence shown here is derived from an EMBL/GenBank/DDBJ whole genome shotgun (WGS) entry which is preliminary data.</text>
</comment>
<evidence type="ECO:0000313" key="2">
    <source>
        <dbReference type="EMBL" id="KAB5595816.1"/>
    </source>
</evidence>
<protein>
    <recommendedName>
        <fullName evidence="4">Transmembrane protein</fullName>
    </recommendedName>
</protein>
<keyword evidence="1" id="KW-0812">Transmembrane</keyword>
<feature type="transmembrane region" description="Helical" evidence="1">
    <location>
        <begin position="282"/>
        <end position="302"/>
    </location>
</feature>
<reference evidence="2 3" key="1">
    <citation type="journal article" date="2019" name="Fungal Biol. Biotechnol.">
        <title>Draft genome sequence of fastidious pathogen Ceratobasidium theobromae, which causes vascular-streak dieback in Theobroma cacao.</title>
        <authorList>
            <person name="Ali S.S."/>
            <person name="Asman A."/>
            <person name="Shao J."/>
            <person name="Firmansyah A.P."/>
            <person name="Susilo A.W."/>
            <person name="Rosmana A."/>
            <person name="McMahon P."/>
            <person name="Junaid M."/>
            <person name="Guest D."/>
            <person name="Kheng T.Y."/>
            <person name="Meinhardt L.W."/>
            <person name="Bailey B.A."/>
        </authorList>
    </citation>
    <scope>NUCLEOTIDE SEQUENCE [LARGE SCALE GENOMIC DNA]</scope>
    <source>
        <strain evidence="2 3">CT2</strain>
    </source>
</reference>
<evidence type="ECO:0000256" key="1">
    <source>
        <dbReference type="SAM" id="Phobius"/>
    </source>
</evidence>
<feature type="transmembrane region" description="Helical" evidence="1">
    <location>
        <begin position="12"/>
        <end position="35"/>
    </location>
</feature>
<feature type="transmembrane region" description="Helical" evidence="1">
    <location>
        <begin position="116"/>
        <end position="145"/>
    </location>
</feature>
<dbReference type="AlphaFoldDB" id="A0A5N5QXA5"/>
<keyword evidence="1" id="KW-1133">Transmembrane helix</keyword>
<name>A0A5N5QXA5_9AGAM</name>
<gene>
    <name evidence="2" type="ORF">CTheo_829</name>
</gene>
<organism evidence="2 3">
    <name type="scientific">Ceratobasidium theobromae</name>
    <dbReference type="NCBI Taxonomy" id="1582974"/>
    <lineage>
        <taxon>Eukaryota</taxon>
        <taxon>Fungi</taxon>
        <taxon>Dikarya</taxon>
        <taxon>Basidiomycota</taxon>
        <taxon>Agaricomycotina</taxon>
        <taxon>Agaricomycetes</taxon>
        <taxon>Cantharellales</taxon>
        <taxon>Ceratobasidiaceae</taxon>
        <taxon>Ceratobasidium</taxon>
    </lineage>
</organism>
<keyword evidence="1" id="KW-0472">Membrane</keyword>
<feature type="transmembrane region" description="Helical" evidence="1">
    <location>
        <begin position="314"/>
        <end position="334"/>
    </location>
</feature>
<evidence type="ECO:0000313" key="3">
    <source>
        <dbReference type="Proteomes" id="UP000383932"/>
    </source>
</evidence>
<feature type="transmembrane region" description="Helical" evidence="1">
    <location>
        <begin position="165"/>
        <end position="183"/>
    </location>
</feature>
<feature type="transmembrane region" description="Helical" evidence="1">
    <location>
        <begin position="224"/>
        <end position="248"/>
    </location>
</feature>
<dbReference type="OrthoDB" id="72269at2759"/>
<evidence type="ECO:0008006" key="4">
    <source>
        <dbReference type="Google" id="ProtNLM"/>
    </source>
</evidence>
<feature type="transmembrane region" description="Helical" evidence="1">
    <location>
        <begin position="190"/>
        <end position="212"/>
    </location>
</feature>